<dbReference type="GO" id="GO:0005524">
    <property type="term" value="F:ATP binding"/>
    <property type="evidence" value="ECO:0007669"/>
    <property type="project" value="UniProtKB-KW"/>
</dbReference>
<dbReference type="InterPro" id="IPR015285">
    <property type="entry name" value="RIO2_wHTH_N"/>
</dbReference>
<dbReference type="PROSITE" id="PS01245">
    <property type="entry name" value="RIO1"/>
    <property type="match status" value="1"/>
</dbReference>
<dbReference type="GO" id="GO:0046872">
    <property type="term" value="F:metal ion binding"/>
    <property type="evidence" value="ECO:0007669"/>
    <property type="project" value="UniProtKB-KW"/>
</dbReference>
<dbReference type="Pfam" id="PF01163">
    <property type="entry name" value="RIO1"/>
    <property type="match status" value="1"/>
</dbReference>
<organism evidence="16 17">
    <name type="scientific">Pterulicium gracile</name>
    <dbReference type="NCBI Taxonomy" id="1884261"/>
    <lineage>
        <taxon>Eukaryota</taxon>
        <taxon>Fungi</taxon>
        <taxon>Dikarya</taxon>
        <taxon>Basidiomycota</taxon>
        <taxon>Agaricomycotina</taxon>
        <taxon>Agaricomycetes</taxon>
        <taxon>Agaricomycetidae</taxon>
        <taxon>Agaricales</taxon>
        <taxon>Pleurotineae</taxon>
        <taxon>Pterulaceae</taxon>
        <taxon>Pterulicium</taxon>
    </lineage>
</organism>
<dbReference type="SUPFAM" id="SSF56112">
    <property type="entry name" value="Protein kinase-like (PK-like)"/>
    <property type="match status" value="1"/>
</dbReference>
<dbReference type="EC" id="2.7.11.1" evidence="3"/>
<keyword evidence="8" id="KW-0418">Kinase</keyword>
<comment type="catalytic activity">
    <reaction evidence="11">
        <text>L-threonyl-[protein] + ATP = O-phospho-L-threonyl-[protein] + ADP + H(+)</text>
        <dbReference type="Rhea" id="RHEA:46608"/>
        <dbReference type="Rhea" id="RHEA-COMP:11060"/>
        <dbReference type="Rhea" id="RHEA-COMP:11605"/>
        <dbReference type="ChEBI" id="CHEBI:15378"/>
        <dbReference type="ChEBI" id="CHEBI:30013"/>
        <dbReference type="ChEBI" id="CHEBI:30616"/>
        <dbReference type="ChEBI" id="CHEBI:61977"/>
        <dbReference type="ChEBI" id="CHEBI:456216"/>
        <dbReference type="EC" id="2.7.11.1"/>
    </reaction>
</comment>
<proteinExistence type="inferred from homology"/>
<dbReference type="GO" id="GO:0005634">
    <property type="term" value="C:nucleus"/>
    <property type="evidence" value="ECO:0007669"/>
    <property type="project" value="TreeGrafter"/>
</dbReference>
<evidence type="ECO:0000256" key="6">
    <source>
        <dbReference type="ARBA" id="ARBA00022723"/>
    </source>
</evidence>
<dbReference type="GO" id="GO:0030490">
    <property type="term" value="P:maturation of SSU-rRNA"/>
    <property type="evidence" value="ECO:0007669"/>
    <property type="project" value="TreeGrafter"/>
</dbReference>
<protein>
    <recommendedName>
        <fullName evidence="13">Serine/threonine-protein kinase RIO2</fullName>
        <ecNumber evidence="3">2.7.11.1</ecNumber>
    </recommendedName>
    <alternativeName>
        <fullName evidence="14">Serine/threonine-protein kinase rio2</fullName>
    </alternativeName>
</protein>
<dbReference type="CDD" id="cd05144">
    <property type="entry name" value="RIO2_C"/>
    <property type="match status" value="1"/>
</dbReference>
<dbReference type="GO" id="GO:0030688">
    <property type="term" value="C:preribosome, small subunit precursor"/>
    <property type="evidence" value="ECO:0007669"/>
    <property type="project" value="TreeGrafter"/>
</dbReference>
<evidence type="ECO:0000313" key="17">
    <source>
        <dbReference type="Proteomes" id="UP000305067"/>
    </source>
</evidence>
<evidence type="ECO:0000256" key="1">
    <source>
        <dbReference type="ARBA" id="ARBA00001946"/>
    </source>
</evidence>
<keyword evidence="5" id="KW-0808">Transferase</keyword>
<name>A0A5C3R165_9AGAR</name>
<dbReference type="Gene3D" id="3.30.200.20">
    <property type="entry name" value="Phosphorylase Kinase, domain 1"/>
    <property type="match status" value="1"/>
</dbReference>
<evidence type="ECO:0000259" key="15">
    <source>
        <dbReference type="SMART" id="SM00090"/>
    </source>
</evidence>
<evidence type="ECO:0000256" key="10">
    <source>
        <dbReference type="ARBA" id="ARBA00022842"/>
    </source>
</evidence>
<dbReference type="EMBL" id="ML178815">
    <property type="protein sequence ID" value="TFL06541.1"/>
    <property type="molecule type" value="Genomic_DNA"/>
</dbReference>
<evidence type="ECO:0000256" key="8">
    <source>
        <dbReference type="ARBA" id="ARBA00022777"/>
    </source>
</evidence>
<dbReference type="InterPro" id="IPR018934">
    <property type="entry name" value="RIO_dom"/>
</dbReference>
<sequence length="347" mass="39585">MKLDATDLRYVSSEEFRVLTAVEMGSKNHEVVPTSLIAQISGLRNGGVNKLLGSLAKRNLVSKVQNSRYDGYRLTYGGYDYLAMRALSKRDSMHSVGNQIGVGKESDIYVVADAEQKELVLKLHRLGRVSFRAIKEKRDYLGKRKSASWMYMSRLAAQKEWAFMKVLHEHNFPVPRPVDQARHTILMEFIDAYPLRQIADVPSPGSLYSELMDIIVRFAQAGLIHGDFNEFNILIRRESGEPVVIDFPQMVSTSHANAEWYFNRDVECIRRFFKRRFRYESSLYPRFTSSAAASDDPEKPNFKLDVVVAASGFSNKEMHALEEVRTSQISARAPSNDVLTLSSIWTW</sequence>
<dbReference type="GO" id="GO:0004674">
    <property type="term" value="F:protein serine/threonine kinase activity"/>
    <property type="evidence" value="ECO:0007669"/>
    <property type="project" value="UniProtKB-KW"/>
</dbReference>
<gene>
    <name evidence="16" type="ORF">BDV98DRAFT_498188</name>
</gene>
<keyword evidence="6" id="KW-0479">Metal-binding</keyword>
<dbReference type="STRING" id="1884261.A0A5C3R165"/>
<keyword evidence="7" id="KW-0547">Nucleotide-binding</keyword>
<comment type="cofactor">
    <cofactor evidence="1">
        <name>Mg(2+)</name>
        <dbReference type="ChEBI" id="CHEBI:18420"/>
    </cofactor>
</comment>
<evidence type="ECO:0000256" key="4">
    <source>
        <dbReference type="ARBA" id="ARBA00022527"/>
    </source>
</evidence>
<dbReference type="InterPro" id="IPR036390">
    <property type="entry name" value="WH_DNA-bd_sf"/>
</dbReference>
<evidence type="ECO:0000256" key="3">
    <source>
        <dbReference type="ARBA" id="ARBA00012513"/>
    </source>
</evidence>
<evidence type="ECO:0000256" key="5">
    <source>
        <dbReference type="ARBA" id="ARBA00022679"/>
    </source>
</evidence>
<accession>A0A5C3R165</accession>
<evidence type="ECO:0000313" key="16">
    <source>
        <dbReference type="EMBL" id="TFL06541.1"/>
    </source>
</evidence>
<dbReference type="PANTHER" id="PTHR45852">
    <property type="entry name" value="SER/THR-PROTEIN KINASE RIO2"/>
    <property type="match status" value="1"/>
</dbReference>
<dbReference type="InterPro" id="IPR011009">
    <property type="entry name" value="Kinase-like_dom_sf"/>
</dbReference>
<dbReference type="InterPro" id="IPR036388">
    <property type="entry name" value="WH-like_DNA-bd_sf"/>
</dbReference>
<feature type="domain" description="RIO kinase" evidence="15">
    <location>
        <begin position="65"/>
        <end position="289"/>
    </location>
</feature>
<keyword evidence="17" id="KW-1185">Reference proteome</keyword>
<reference evidence="16 17" key="1">
    <citation type="journal article" date="2019" name="Nat. Ecol. Evol.">
        <title>Megaphylogeny resolves global patterns of mushroom evolution.</title>
        <authorList>
            <person name="Varga T."/>
            <person name="Krizsan K."/>
            <person name="Foldi C."/>
            <person name="Dima B."/>
            <person name="Sanchez-Garcia M."/>
            <person name="Sanchez-Ramirez S."/>
            <person name="Szollosi G.J."/>
            <person name="Szarkandi J.G."/>
            <person name="Papp V."/>
            <person name="Albert L."/>
            <person name="Andreopoulos W."/>
            <person name="Angelini C."/>
            <person name="Antonin V."/>
            <person name="Barry K.W."/>
            <person name="Bougher N.L."/>
            <person name="Buchanan P."/>
            <person name="Buyck B."/>
            <person name="Bense V."/>
            <person name="Catcheside P."/>
            <person name="Chovatia M."/>
            <person name="Cooper J."/>
            <person name="Damon W."/>
            <person name="Desjardin D."/>
            <person name="Finy P."/>
            <person name="Geml J."/>
            <person name="Haridas S."/>
            <person name="Hughes K."/>
            <person name="Justo A."/>
            <person name="Karasinski D."/>
            <person name="Kautmanova I."/>
            <person name="Kiss B."/>
            <person name="Kocsube S."/>
            <person name="Kotiranta H."/>
            <person name="LaButti K.M."/>
            <person name="Lechner B.E."/>
            <person name="Liimatainen K."/>
            <person name="Lipzen A."/>
            <person name="Lukacs Z."/>
            <person name="Mihaltcheva S."/>
            <person name="Morgado L.N."/>
            <person name="Niskanen T."/>
            <person name="Noordeloos M.E."/>
            <person name="Ohm R.A."/>
            <person name="Ortiz-Santana B."/>
            <person name="Ovrebo C."/>
            <person name="Racz N."/>
            <person name="Riley R."/>
            <person name="Savchenko A."/>
            <person name="Shiryaev A."/>
            <person name="Soop K."/>
            <person name="Spirin V."/>
            <person name="Szebenyi C."/>
            <person name="Tomsovsky M."/>
            <person name="Tulloss R.E."/>
            <person name="Uehling J."/>
            <person name="Grigoriev I.V."/>
            <person name="Vagvolgyi C."/>
            <person name="Papp T."/>
            <person name="Martin F.M."/>
            <person name="Miettinen O."/>
            <person name="Hibbett D.S."/>
            <person name="Nagy L.G."/>
        </authorList>
    </citation>
    <scope>NUCLEOTIDE SEQUENCE [LARGE SCALE GENOMIC DNA]</scope>
    <source>
        <strain evidence="16 17">CBS 309.79</strain>
    </source>
</reference>
<dbReference type="FunFam" id="3.30.200.20:FF:000052">
    <property type="entry name" value="Serine/threonine-protein kinase RIO2"/>
    <property type="match status" value="1"/>
</dbReference>
<evidence type="ECO:0000256" key="9">
    <source>
        <dbReference type="ARBA" id="ARBA00022840"/>
    </source>
</evidence>
<evidence type="ECO:0000256" key="14">
    <source>
        <dbReference type="ARBA" id="ARBA00068837"/>
    </source>
</evidence>
<comment type="catalytic activity">
    <reaction evidence="12">
        <text>L-seryl-[protein] + ATP = O-phospho-L-seryl-[protein] + ADP + H(+)</text>
        <dbReference type="Rhea" id="RHEA:17989"/>
        <dbReference type="Rhea" id="RHEA-COMP:9863"/>
        <dbReference type="Rhea" id="RHEA-COMP:11604"/>
        <dbReference type="ChEBI" id="CHEBI:15378"/>
        <dbReference type="ChEBI" id="CHEBI:29999"/>
        <dbReference type="ChEBI" id="CHEBI:30616"/>
        <dbReference type="ChEBI" id="CHEBI:83421"/>
        <dbReference type="ChEBI" id="CHEBI:456216"/>
        <dbReference type="EC" id="2.7.11.1"/>
    </reaction>
</comment>
<dbReference type="InterPro" id="IPR000687">
    <property type="entry name" value="RIO_kinase"/>
</dbReference>
<dbReference type="Proteomes" id="UP000305067">
    <property type="component" value="Unassembled WGS sequence"/>
</dbReference>
<evidence type="ECO:0000256" key="13">
    <source>
        <dbReference type="ARBA" id="ARBA00068353"/>
    </source>
</evidence>
<dbReference type="SMART" id="SM00090">
    <property type="entry name" value="RIO"/>
    <property type="match status" value="1"/>
</dbReference>
<dbReference type="Gene3D" id="1.10.10.10">
    <property type="entry name" value="Winged helix-like DNA-binding domain superfamily/Winged helix DNA-binding domain"/>
    <property type="match status" value="1"/>
</dbReference>
<dbReference type="AlphaFoldDB" id="A0A5C3R165"/>
<keyword evidence="9" id="KW-0067">ATP-binding</keyword>
<keyword evidence="4" id="KW-0723">Serine/threonine-protein kinase</keyword>
<dbReference type="Gene3D" id="1.10.510.10">
    <property type="entry name" value="Transferase(Phosphotransferase) domain 1"/>
    <property type="match status" value="1"/>
</dbReference>
<evidence type="ECO:0000256" key="2">
    <source>
        <dbReference type="ARBA" id="ARBA00009196"/>
    </source>
</evidence>
<dbReference type="Pfam" id="PF09202">
    <property type="entry name" value="Rio2_N"/>
    <property type="match status" value="1"/>
</dbReference>
<dbReference type="SUPFAM" id="SSF46785">
    <property type="entry name" value="Winged helix' DNA-binding domain"/>
    <property type="match status" value="1"/>
</dbReference>
<keyword evidence="10" id="KW-0460">Magnesium</keyword>
<dbReference type="PANTHER" id="PTHR45852:SF1">
    <property type="entry name" value="SERINE_THREONINE-PROTEIN KINASE RIO2"/>
    <property type="match status" value="1"/>
</dbReference>
<dbReference type="InterPro" id="IPR018935">
    <property type="entry name" value="RIO_kinase_CS"/>
</dbReference>
<evidence type="ECO:0000256" key="7">
    <source>
        <dbReference type="ARBA" id="ARBA00022741"/>
    </source>
</evidence>
<comment type="similarity">
    <text evidence="2">Belongs to the protein kinase superfamily. RIO-type Ser/Thr kinase family.</text>
</comment>
<evidence type="ECO:0000256" key="11">
    <source>
        <dbReference type="ARBA" id="ARBA00047899"/>
    </source>
</evidence>
<dbReference type="GO" id="GO:0005829">
    <property type="term" value="C:cytosol"/>
    <property type="evidence" value="ECO:0007669"/>
    <property type="project" value="TreeGrafter"/>
</dbReference>
<dbReference type="OrthoDB" id="10258631at2759"/>
<evidence type="ECO:0000256" key="12">
    <source>
        <dbReference type="ARBA" id="ARBA00048679"/>
    </source>
</evidence>
<dbReference type="InterPro" id="IPR030484">
    <property type="entry name" value="Rio2"/>
</dbReference>
<dbReference type="FunFam" id="1.10.10.10:FF:000053">
    <property type="entry name" value="Serine/threonine-protein kinase RIO2"/>
    <property type="match status" value="1"/>
</dbReference>